<evidence type="ECO:0000256" key="16">
    <source>
        <dbReference type="ARBA" id="ARBA00022932"/>
    </source>
</evidence>
<feature type="domain" description="Integrase catalytic" evidence="25">
    <location>
        <begin position="897"/>
        <end position="1017"/>
    </location>
</feature>
<protein>
    <recommendedName>
        <fullName evidence="19">Gypsy retrotransposon integrase-like protein 1</fullName>
        <ecNumber evidence="4">2.7.7.49</ecNumber>
        <ecNumber evidence="3">3.1.26.4</ecNumber>
    </recommendedName>
</protein>
<dbReference type="InterPro" id="IPR050951">
    <property type="entry name" value="Retrovirus_Pol_polyprotein"/>
</dbReference>
<proteinExistence type="inferred from homology"/>
<dbReference type="GO" id="GO:0004523">
    <property type="term" value="F:RNA-DNA hybrid ribonuclease activity"/>
    <property type="evidence" value="ECO:0007669"/>
    <property type="project" value="UniProtKB-EC"/>
</dbReference>
<dbReference type="Pfam" id="PF13975">
    <property type="entry name" value="gag-asp_proteas"/>
    <property type="match status" value="1"/>
</dbReference>
<dbReference type="Pfam" id="PF24626">
    <property type="entry name" value="SH3_Tf2-1"/>
    <property type="match status" value="1"/>
</dbReference>
<keyword evidence="17" id="KW-0238">DNA-binding</keyword>
<dbReference type="InterPro" id="IPR016197">
    <property type="entry name" value="Chromo-like_dom_sf"/>
</dbReference>
<dbReference type="SMART" id="SM00343">
    <property type="entry name" value="ZnF_C2HC"/>
    <property type="match status" value="1"/>
</dbReference>
<dbReference type="Gene3D" id="2.40.70.10">
    <property type="entry name" value="Acid Proteases"/>
    <property type="match status" value="1"/>
</dbReference>
<evidence type="ECO:0000256" key="19">
    <source>
        <dbReference type="ARBA" id="ARBA00039658"/>
    </source>
</evidence>
<dbReference type="CDD" id="cd09274">
    <property type="entry name" value="RNase_HI_RT_Ty3"/>
    <property type="match status" value="1"/>
</dbReference>
<comment type="similarity">
    <text evidence="2">Belongs to the beta type-B retroviral polymerase family. HERV class-II K(HML-2) pol subfamily.</text>
</comment>
<sequence length="1355" mass="153566">MVTNTLSTSDQLFRLQQGTSSVNDYTLRFRTLAAASGWNETALLGAYCQGLNPEIRAAMALYDDSIGLETFLQRTTRVSQRLAACQPPVTAPQSASVAACTPVPEPMQMDSTRLSRTERNRRITLGLCLYCGQNGHFIRNCPIRPPRPVVSTITLDIETSQLTLIPVTLRTADCTLSVSALVDSGSSGNFISQECLNQLHLSRQRHCHEYSVGTIQGKPLGRGRIRHSSPHITLQVGLFHTERIRFLVLEDSTVSIILGRPWLQLYRPILRWDPCDVISWSERCQENCLSNLPQPLPVPVTLSSTLVVSPEIEDPPEIPAEYAAFQDVFSKQAATHLPPHRPWDCAIDLLPDAKLPKGKVYPLSIPERQAMEAYIEEALKQDFIRPSTSPAASCFFFVGKKDGGLRPCIDYRQLNSQVIQQPYPLPLVPAALEELRGAWIFTKLDLRSAYNLIRIRKGDEWKTAFVTPTGHYEYQVMPYGLSISPSVFQTFMNEVFREFLHQFVVVYIDDILIYSRNQAEHRQHVLQVLQKLRQHSLFLKLEKCEFHRPSVQFLGYNISAEGVQMDQGKVDAIQKWPLPTSIKELQRFLGFTNFYRRFIMDYSTITAPLTSLLRGKPKHLLWNPAAHEAFKQLKTTFSTTPVLQHPDPERPFTVEVDASTIGVGAVLSQVVGEPPVLHPCAFFSRKPTPVEQNYDIGNRELLAIKLALEEWRHWLEGAAYPFTIITDHKNLQYIREARRLNPRQARWALFLTRFNFSITYRPGSKNIPADALSRQFSPEDSVDPEPILPSELIVSPIIWELDQAIQQATLQEPALPDCPEGKIYVPRSQRQVLLGTAHGTPGSGHPGSSRTLSLLESRYWWPSMHQDTIRYVQSCSVCAKSNSPRQLPTGKLVPLPIPERPWSHLGIDFITDLPESEGHTCVLVIVDRFSKACKLVPLRGLPTAMETAEHLFHQVFRHYGFPEEIVSDRGPQFTSHVWRAFFKVLGITVSLSSGYHPQTNGQTERKIQELGRYLRAYCQDDQHNWSSAYSVTSLRCSPGWRNPPTFQLSTTGFERARECGTQLITIFSSSPIPEDAPLPSTNLGILSGSLRLRLPCRKLSPRYIGPFRILRQINNVTYQLQLPPRYRIHPTFHVSFLKPFSPSVTDVPGAEAGPPPPEILDQPAFTVREVLDSRRQGGRLEYLIDWEGYGPEERSWVLRDDVLDPLLLLEFHRSHPNRPAPRSRGRPRRRVRASGAAPGGGDPSEEPTIWNENFVQAWDKCDMNQASSVEQEPELNQPPEISEIAVNPDVDADKLPSNQEEYKNQLQNNVNKEILNSLNTIVKNQKRIIEDHQRAQKEQSRFNQTVTTTLQKHHP</sequence>
<evidence type="ECO:0000256" key="4">
    <source>
        <dbReference type="ARBA" id="ARBA00012493"/>
    </source>
</evidence>
<dbReference type="SUPFAM" id="SSF56672">
    <property type="entry name" value="DNA/RNA polymerases"/>
    <property type="match status" value="1"/>
</dbReference>
<dbReference type="PANTHER" id="PTHR37984">
    <property type="entry name" value="PROTEIN CBG26694"/>
    <property type="match status" value="1"/>
</dbReference>
<evidence type="ECO:0000256" key="3">
    <source>
        <dbReference type="ARBA" id="ARBA00012180"/>
    </source>
</evidence>
<evidence type="ECO:0000256" key="13">
    <source>
        <dbReference type="ARBA" id="ARBA00022842"/>
    </source>
</evidence>
<dbReference type="SMART" id="SM00298">
    <property type="entry name" value="CHROMO"/>
    <property type="match status" value="1"/>
</dbReference>
<dbReference type="Pfam" id="PF03732">
    <property type="entry name" value="Retrotrans_gag"/>
    <property type="match status" value="1"/>
</dbReference>
<dbReference type="InterPro" id="IPR036875">
    <property type="entry name" value="Znf_CCHC_sf"/>
</dbReference>
<keyword evidence="6" id="KW-0808">Transferase</keyword>
<dbReference type="Pfam" id="PF00385">
    <property type="entry name" value="Chromo"/>
    <property type="match status" value="1"/>
</dbReference>
<dbReference type="EC" id="3.1.26.4" evidence="3"/>
<dbReference type="InterPro" id="IPR012337">
    <property type="entry name" value="RNaseH-like_sf"/>
</dbReference>
<dbReference type="Pfam" id="PF00665">
    <property type="entry name" value="rve"/>
    <property type="match status" value="1"/>
</dbReference>
<dbReference type="Pfam" id="PF17921">
    <property type="entry name" value="Integrase_H2C2"/>
    <property type="match status" value="1"/>
</dbReference>
<dbReference type="Gene3D" id="3.30.420.10">
    <property type="entry name" value="Ribonuclease H-like superfamily/Ribonuclease H"/>
    <property type="match status" value="1"/>
</dbReference>
<dbReference type="InterPro" id="IPR023780">
    <property type="entry name" value="Chromo_domain"/>
</dbReference>
<evidence type="ECO:0000256" key="1">
    <source>
        <dbReference type="ARBA" id="ARBA00004123"/>
    </source>
</evidence>
<keyword evidence="20" id="KW-0862">Zinc</keyword>
<dbReference type="GO" id="GO:0003677">
    <property type="term" value="F:DNA binding"/>
    <property type="evidence" value="ECO:0007669"/>
    <property type="project" value="UniProtKB-KW"/>
</dbReference>
<dbReference type="GO" id="GO:0004190">
    <property type="term" value="F:aspartic-type endopeptidase activity"/>
    <property type="evidence" value="ECO:0007669"/>
    <property type="project" value="UniProtKB-KW"/>
</dbReference>
<dbReference type="GO" id="GO:0006508">
    <property type="term" value="P:proteolysis"/>
    <property type="evidence" value="ECO:0007669"/>
    <property type="project" value="UniProtKB-KW"/>
</dbReference>
<gene>
    <name evidence="26" type="ORF">M9458_052134</name>
</gene>
<dbReference type="Gene3D" id="3.10.10.10">
    <property type="entry name" value="HIV Type 1 Reverse Transcriptase, subunit A, domain 1"/>
    <property type="match status" value="1"/>
</dbReference>
<evidence type="ECO:0000256" key="6">
    <source>
        <dbReference type="ARBA" id="ARBA00022679"/>
    </source>
</evidence>
<dbReference type="PROSITE" id="PS50158">
    <property type="entry name" value="ZF_CCHC"/>
    <property type="match status" value="1"/>
</dbReference>
<dbReference type="InterPro" id="IPR041373">
    <property type="entry name" value="RT_RNaseH"/>
</dbReference>
<feature type="region of interest" description="Disordered" evidence="21">
    <location>
        <begin position="1214"/>
        <end position="1248"/>
    </location>
</feature>
<dbReference type="Pfam" id="PF17917">
    <property type="entry name" value="RT_RNaseH"/>
    <property type="match status" value="1"/>
</dbReference>
<feature type="domain" description="CCHC-type" evidence="23">
    <location>
        <begin position="128"/>
        <end position="142"/>
    </location>
</feature>
<dbReference type="SUPFAM" id="SSF57756">
    <property type="entry name" value="Retrovirus zinc finger-like domains"/>
    <property type="match status" value="1"/>
</dbReference>
<dbReference type="SUPFAM" id="SSF50630">
    <property type="entry name" value="Acid proteases"/>
    <property type="match status" value="1"/>
</dbReference>
<comment type="subcellular location">
    <subcellularLocation>
        <location evidence="1">Nucleus</location>
    </subcellularLocation>
</comment>
<evidence type="ECO:0000256" key="18">
    <source>
        <dbReference type="ARBA" id="ARBA00023172"/>
    </source>
</evidence>
<dbReference type="GO" id="GO:0003964">
    <property type="term" value="F:RNA-directed DNA polymerase activity"/>
    <property type="evidence" value="ECO:0007669"/>
    <property type="project" value="UniProtKB-KW"/>
</dbReference>
<dbReference type="GO" id="GO:0015074">
    <property type="term" value="P:DNA integration"/>
    <property type="evidence" value="ECO:0007669"/>
    <property type="project" value="UniProtKB-KW"/>
</dbReference>
<dbReference type="GO" id="GO:0006310">
    <property type="term" value="P:DNA recombination"/>
    <property type="evidence" value="ECO:0007669"/>
    <property type="project" value="UniProtKB-KW"/>
</dbReference>
<dbReference type="InterPro" id="IPR000477">
    <property type="entry name" value="RT_dom"/>
</dbReference>
<dbReference type="GO" id="GO:0008270">
    <property type="term" value="F:zinc ion binding"/>
    <property type="evidence" value="ECO:0007669"/>
    <property type="project" value="UniProtKB-KW"/>
</dbReference>
<evidence type="ECO:0000313" key="26">
    <source>
        <dbReference type="EMBL" id="KAL0152411.1"/>
    </source>
</evidence>
<evidence type="ECO:0000259" key="24">
    <source>
        <dbReference type="PROSITE" id="PS50878"/>
    </source>
</evidence>
<feature type="domain" description="Chromo" evidence="22">
    <location>
        <begin position="1165"/>
        <end position="1223"/>
    </location>
</feature>
<evidence type="ECO:0000256" key="21">
    <source>
        <dbReference type="SAM" id="MobiDB-lite"/>
    </source>
</evidence>
<evidence type="ECO:0000313" key="27">
    <source>
        <dbReference type="Proteomes" id="UP001529510"/>
    </source>
</evidence>
<keyword evidence="8" id="KW-0540">Nuclease</keyword>
<evidence type="ECO:0000256" key="5">
    <source>
        <dbReference type="ARBA" id="ARBA00022670"/>
    </source>
</evidence>
<dbReference type="PANTHER" id="PTHR37984:SF5">
    <property type="entry name" value="PROTEIN NYNRIN-LIKE"/>
    <property type="match status" value="1"/>
</dbReference>
<evidence type="ECO:0000259" key="23">
    <source>
        <dbReference type="PROSITE" id="PS50158"/>
    </source>
</evidence>
<evidence type="ECO:0000256" key="10">
    <source>
        <dbReference type="ARBA" id="ARBA00022750"/>
    </source>
</evidence>
<feature type="compositionally biased region" description="Basic residues" evidence="21">
    <location>
        <begin position="1221"/>
        <end position="1232"/>
    </location>
</feature>
<dbReference type="GO" id="GO:0005634">
    <property type="term" value="C:nucleus"/>
    <property type="evidence" value="ECO:0007669"/>
    <property type="project" value="UniProtKB-SubCell"/>
</dbReference>
<dbReference type="EMBL" id="JAMKFB020000189">
    <property type="protein sequence ID" value="KAL0152411.1"/>
    <property type="molecule type" value="Genomic_DNA"/>
</dbReference>
<dbReference type="Gene3D" id="4.10.60.10">
    <property type="entry name" value="Zinc finger, CCHC-type"/>
    <property type="match status" value="1"/>
</dbReference>
<keyword evidence="18" id="KW-0233">DNA recombination</keyword>
<dbReference type="InterPro" id="IPR001878">
    <property type="entry name" value="Znf_CCHC"/>
</dbReference>
<evidence type="ECO:0000256" key="2">
    <source>
        <dbReference type="ARBA" id="ARBA00010879"/>
    </source>
</evidence>
<feature type="region of interest" description="Disordered" evidence="21">
    <location>
        <begin position="1336"/>
        <end position="1355"/>
    </location>
</feature>
<dbReference type="InterPro" id="IPR001584">
    <property type="entry name" value="Integrase_cat-core"/>
</dbReference>
<dbReference type="SUPFAM" id="SSF54160">
    <property type="entry name" value="Chromo domain-like"/>
    <property type="match status" value="1"/>
</dbReference>
<organism evidence="26 27">
    <name type="scientific">Cirrhinus mrigala</name>
    <name type="common">Mrigala</name>
    <dbReference type="NCBI Taxonomy" id="683832"/>
    <lineage>
        <taxon>Eukaryota</taxon>
        <taxon>Metazoa</taxon>
        <taxon>Chordata</taxon>
        <taxon>Craniata</taxon>
        <taxon>Vertebrata</taxon>
        <taxon>Euteleostomi</taxon>
        <taxon>Actinopterygii</taxon>
        <taxon>Neopterygii</taxon>
        <taxon>Teleostei</taxon>
        <taxon>Ostariophysi</taxon>
        <taxon>Cypriniformes</taxon>
        <taxon>Cyprinidae</taxon>
        <taxon>Labeoninae</taxon>
        <taxon>Labeonini</taxon>
        <taxon>Cirrhinus</taxon>
    </lineage>
</organism>
<dbReference type="PROSITE" id="PS50994">
    <property type="entry name" value="INTEGRASE"/>
    <property type="match status" value="1"/>
</dbReference>
<keyword evidence="11" id="KW-0255">Endonuclease</keyword>
<dbReference type="Pfam" id="PF00078">
    <property type="entry name" value="RVT_1"/>
    <property type="match status" value="1"/>
</dbReference>
<keyword evidence="5" id="KW-0645">Protease</keyword>
<keyword evidence="9" id="KW-0479">Metal-binding</keyword>
<name>A0ABD0MTX3_CIRMR</name>
<reference evidence="26 27" key="1">
    <citation type="submission" date="2024-05" db="EMBL/GenBank/DDBJ databases">
        <title>Genome sequencing and assembly of Indian major carp, Cirrhinus mrigala (Hamilton, 1822).</title>
        <authorList>
            <person name="Mohindra V."/>
            <person name="Chowdhury L.M."/>
            <person name="Lal K."/>
            <person name="Jena J.K."/>
        </authorList>
    </citation>
    <scope>NUCLEOTIDE SEQUENCE [LARGE SCALE GENOMIC DNA]</scope>
    <source>
        <strain evidence="26">CM1030</strain>
        <tissue evidence="26">Blood</tissue>
    </source>
</reference>
<keyword evidence="20" id="KW-0863">Zinc-finger</keyword>
<dbReference type="Gene3D" id="2.40.50.40">
    <property type="match status" value="1"/>
</dbReference>
<dbReference type="CDD" id="cd00303">
    <property type="entry name" value="retropepsin_like"/>
    <property type="match status" value="1"/>
</dbReference>
<keyword evidence="15" id="KW-0695">RNA-directed DNA polymerase</keyword>
<dbReference type="Gene3D" id="3.30.70.270">
    <property type="match status" value="2"/>
</dbReference>
<dbReference type="InterPro" id="IPR041588">
    <property type="entry name" value="Integrase_H2C2"/>
</dbReference>
<dbReference type="InterPro" id="IPR005162">
    <property type="entry name" value="Retrotrans_gag_dom"/>
</dbReference>
<evidence type="ECO:0000256" key="17">
    <source>
        <dbReference type="ARBA" id="ARBA00023125"/>
    </source>
</evidence>
<keyword evidence="10" id="KW-0064">Aspartyl protease</keyword>
<evidence type="ECO:0000259" key="25">
    <source>
        <dbReference type="PROSITE" id="PS50994"/>
    </source>
</evidence>
<dbReference type="SUPFAM" id="SSF53098">
    <property type="entry name" value="Ribonuclease H-like"/>
    <property type="match status" value="1"/>
</dbReference>
<evidence type="ECO:0000256" key="11">
    <source>
        <dbReference type="ARBA" id="ARBA00022759"/>
    </source>
</evidence>
<keyword evidence="16" id="KW-0239">DNA-directed DNA polymerase</keyword>
<dbReference type="InterPro" id="IPR043502">
    <property type="entry name" value="DNA/RNA_pol_sf"/>
</dbReference>
<dbReference type="InterPro" id="IPR056924">
    <property type="entry name" value="SH3_Tf2-1"/>
</dbReference>
<evidence type="ECO:0000256" key="15">
    <source>
        <dbReference type="ARBA" id="ARBA00022918"/>
    </source>
</evidence>
<accession>A0ABD0MTX3</accession>
<dbReference type="InterPro" id="IPR021109">
    <property type="entry name" value="Peptidase_aspartic_dom_sf"/>
</dbReference>
<dbReference type="PROSITE" id="PS50013">
    <property type="entry name" value="CHROMO_2"/>
    <property type="match status" value="1"/>
</dbReference>
<evidence type="ECO:0000256" key="8">
    <source>
        <dbReference type="ARBA" id="ARBA00022722"/>
    </source>
</evidence>
<evidence type="ECO:0000256" key="9">
    <source>
        <dbReference type="ARBA" id="ARBA00022723"/>
    </source>
</evidence>
<keyword evidence="27" id="KW-1185">Reference proteome</keyword>
<dbReference type="FunFam" id="1.10.340.70:FF:000001">
    <property type="entry name" value="Retrovirus-related Pol polyprotein from transposon gypsy-like Protein"/>
    <property type="match status" value="1"/>
</dbReference>
<evidence type="ECO:0000256" key="20">
    <source>
        <dbReference type="PROSITE-ProRule" id="PRU00047"/>
    </source>
</evidence>
<dbReference type="GO" id="GO:0003887">
    <property type="term" value="F:DNA-directed DNA polymerase activity"/>
    <property type="evidence" value="ECO:0007669"/>
    <property type="project" value="UniProtKB-KW"/>
</dbReference>
<dbReference type="Proteomes" id="UP001529510">
    <property type="component" value="Unassembled WGS sequence"/>
</dbReference>
<dbReference type="CDD" id="cd01647">
    <property type="entry name" value="RT_LTR"/>
    <property type="match status" value="1"/>
</dbReference>
<keyword evidence="14" id="KW-0229">DNA integration</keyword>
<evidence type="ECO:0000256" key="7">
    <source>
        <dbReference type="ARBA" id="ARBA00022695"/>
    </source>
</evidence>
<dbReference type="InterPro" id="IPR000953">
    <property type="entry name" value="Chromo/chromo_shadow_dom"/>
</dbReference>
<dbReference type="EC" id="2.7.7.49" evidence="4"/>
<comment type="caution">
    <text evidence="26">The sequence shown here is derived from an EMBL/GenBank/DDBJ whole genome shotgun (WGS) entry which is preliminary data.</text>
</comment>
<feature type="compositionally biased region" description="Polar residues" evidence="21">
    <location>
        <begin position="1341"/>
        <end position="1355"/>
    </location>
</feature>
<dbReference type="PROSITE" id="PS50878">
    <property type="entry name" value="RT_POL"/>
    <property type="match status" value="1"/>
</dbReference>
<dbReference type="Gene3D" id="1.10.340.70">
    <property type="match status" value="1"/>
</dbReference>
<evidence type="ECO:0000259" key="22">
    <source>
        <dbReference type="PROSITE" id="PS50013"/>
    </source>
</evidence>
<dbReference type="FunFam" id="3.30.70.270:FF:000020">
    <property type="entry name" value="Transposon Tf2-6 polyprotein-like Protein"/>
    <property type="match status" value="1"/>
</dbReference>
<evidence type="ECO:0000256" key="14">
    <source>
        <dbReference type="ARBA" id="ARBA00022908"/>
    </source>
</evidence>
<keyword evidence="13" id="KW-0460">Magnesium</keyword>
<keyword evidence="12" id="KW-0378">Hydrolase</keyword>
<evidence type="ECO:0000256" key="12">
    <source>
        <dbReference type="ARBA" id="ARBA00022801"/>
    </source>
</evidence>
<keyword evidence="7" id="KW-0548">Nucleotidyltransferase</keyword>
<feature type="domain" description="Reverse transcriptase" evidence="24">
    <location>
        <begin position="379"/>
        <end position="558"/>
    </location>
</feature>
<dbReference type="InterPro" id="IPR036397">
    <property type="entry name" value="RNaseH_sf"/>
</dbReference>
<dbReference type="InterPro" id="IPR043128">
    <property type="entry name" value="Rev_trsase/Diguanyl_cyclase"/>
</dbReference>